<keyword evidence="2" id="KW-1185">Reference proteome</keyword>
<reference evidence="2" key="1">
    <citation type="journal article" date="2019" name="Int. J. Syst. Evol. Microbiol.">
        <title>The Global Catalogue of Microorganisms (GCM) 10K type strain sequencing project: providing services to taxonomists for standard genome sequencing and annotation.</title>
        <authorList>
            <consortium name="The Broad Institute Genomics Platform"/>
            <consortium name="The Broad Institute Genome Sequencing Center for Infectious Disease"/>
            <person name="Wu L."/>
            <person name="Ma J."/>
        </authorList>
    </citation>
    <scope>NUCLEOTIDE SEQUENCE [LARGE SCALE GENOMIC DNA]</scope>
    <source>
        <strain evidence="2">NBRC 100033</strain>
    </source>
</reference>
<comment type="caution">
    <text evidence="1">The sequence shown here is derived from an EMBL/GenBank/DDBJ whole genome shotgun (WGS) entry which is preliminary data.</text>
</comment>
<sequence>MSLQTNVTNWLNAYNEQPIQSSLNSDYIGSILDTNGQLHTGAEIYDPNTSLPYEIYDFN</sequence>
<dbReference type="RefSeq" id="WP_150112060.1">
    <property type="nucleotide sequence ID" value="NZ_BSOR01000034.1"/>
</dbReference>
<gene>
    <name evidence="1" type="ORF">GCM10007878_19490</name>
</gene>
<accession>A0ABQ5ZYE1</accession>
<evidence type="ECO:0000313" key="2">
    <source>
        <dbReference type="Proteomes" id="UP001156682"/>
    </source>
</evidence>
<organism evidence="1 2">
    <name type="scientific">Marinospirillum insulare</name>
    <dbReference type="NCBI Taxonomy" id="217169"/>
    <lineage>
        <taxon>Bacteria</taxon>
        <taxon>Pseudomonadati</taxon>
        <taxon>Pseudomonadota</taxon>
        <taxon>Gammaproteobacteria</taxon>
        <taxon>Oceanospirillales</taxon>
        <taxon>Oceanospirillaceae</taxon>
        <taxon>Marinospirillum</taxon>
    </lineage>
</organism>
<protein>
    <submittedName>
        <fullName evidence="1">Uncharacterized protein</fullName>
    </submittedName>
</protein>
<dbReference type="EMBL" id="BSOR01000034">
    <property type="protein sequence ID" value="GLR64511.1"/>
    <property type="molecule type" value="Genomic_DNA"/>
</dbReference>
<evidence type="ECO:0000313" key="1">
    <source>
        <dbReference type="EMBL" id="GLR64511.1"/>
    </source>
</evidence>
<name>A0ABQ5ZYE1_9GAMM</name>
<proteinExistence type="predicted"/>
<dbReference type="Proteomes" id="UP001156682">
    <property type="component" value="Unassembled WGS sequence"/>
</dbReference>